<reference evidence="1" key="1">
    <citation type="journal article" date="2020" name="Stud. Mycol.">
        <title>101 Dothideomycetes genomes: a test case for predicting lifestyles and emergence of pathogens.</title>
        <authorList>
            <person name="Haridas S."/>
            <person name="Albert R."/>
            <person name="Binder M."/>
            <person name="Bloem J."/>
            <person name="Labutti K."/>
            <person name="Salamov A."/>
            <person name="Andreopoulos B."/>
            <person name="Baker S."/>
            <person name="Barry K."/>
            <person name="Bills G."/>
            <person name="Bluhm B."/>
            <person name="Cannon C."/>
            <person name="Castanera R."/>
            <person name="Culley D."/>
            <person name="Daum C."/>
            <person name="Ezra D."/>
            <person name="Gonzalez J."/>
            <person name="Henrissat B."/>
            <person name="Kuo A."/>
            <person name="Liang C."/>
            <person name="Lipzen A."/>
            <person name="Lutzoni F."/>
            <person name="Magnuson J."/>
            <person name="Mondo S."/>
            <person name="Nolan M."/>
            <person name="Ohm R."/>
            <person name="Pangilinan J."/>
            <person name="Park H.-J."/>
            <person name="Ramirez L."/>
            <person name="Alfaro M."/>
            <person name="Sun H."/>
            <person name="Tritt A."/>
            <person name="Yoshinaga Y."/>
            <person name="Zwiers L.-H."/>
            <person name="Turgeon B."/>
            <person name="Goodwin S."/>
            <person name="Spatafora J."/>
            <person name="Crous P."/>
            <person name="Grigoriev I."/>
        </authorList>
    </citation>
    <scope>NUCLEOTIDE SEQUENCE</scope>
    <source>
        <strain evidence="1">CBS 525.71</strain>
    </source>
</reference>
<evidence type="ECO:0000313" key="1">
    <source>
        <dbReference type="EMBL" id="KAF2632208.1"/>
    </source>
</evidence>
<keyword evidence="2" id="KW-1185">Reference proteome</keyword>
<comment type="caution">
    <text evidence="1">The sequence shown here is derived from an EMBL/GenBank/DDBJ whole genome shotgun (WGS) entry which is preliminary data.</text>
</comment>
<name>A0ACB6SDY4_9PLEO</name>
<dbReference type="Proteomes" id="UP000799754">
    <property type="component" value="Unassembled WGS sequence"/>
</dbReference>
<protein>
    <submittedName>
        <fullName evidence="1">UMP1-domain-containing protein</fullName>
    </submittedName>
</protein>
<organism evidence="1 2">
    <name type="scientific">Macroventuria anomochaeta</name>
    <dbReference type="NCBI Taxonomy" id="301207"/>
    <lineage>
        <taxon>Eukaryota</taxon>
        <taxon>Fungi</taxon>
        <taxon>Dikarya</taxon>
        <taxon>Ascomycota</taxon>
        <taxon>Pezizomycotina</taxon>
        <taxon>Dothideomycetes</taxon>
        <taxon>Pleosporomycetidae</taxon>
        <taxon>Pleosporales</taxon>
        <taxon>Pleosporineae</taxon>
        <taxon>Didymellaceae</taxon>
        <taxon>Macroventuria</taxon>
    </lineage>
</organism>
<accession>A0ACB6SDY4</accession>
<dbReference type="EMBL" id="MU006703">
    <property type="protein sequence ID" value="KAF2632208.1"/>
    <property type="molecule type" value="Genomic_DNA"/>
</dbReference>
<proteinExistence type="predicted"/>
<gene>
    <name evidence="1" type="ORF">BU25DRAFT_445315</name>
</gene>
<evidence type="ECO:0000313" key="2">
    <source>
        <dbReference type="Proteomes" id="UP000799754"/>
    </source>
</evidence>
<sequence length="533" mass="57477">MKPVIAVPLIAALVYRAWSHKSLTPVGIATAFATAVVHAIHPWGVFFLLLTTFFLAGTAVTKVKHDVKARLTQSANGSSGGEGARNHIQVLANSGVASVLILLHLWQLKKEGRYESRDLCFHKKSDVLVVGIVANYAAVAADTFSSELGILSVVKPFLITAPWRTVPPGTNGGVTTTGLAAGAYGSLGISLVAFFFLPFCREWSSQESMRFTFAITFAGIAGTLLDSLLGALFQASVVDVHSGRIIEGEGGRKVLVHRKNQLHLKKGADLRSKVISNEQGKDGIAKSSGVDLDESMQATRTMQKAGANGTAVADGQHESRKVEVGSDLLDNNAVNIIMAASISIGSMLIACVVWDMPFSSITTVIFAQAFAINNRATAVQINMALRFVPPKAHATSTQLETSAPSAPGVHDNLRSRLAQTSTAPSSTKSVELQSAHPLEARLVQWRETQDRMKMEMLRRQFGIAEPVRRGMELKIASAGEWRPAALGGSSGVHKDILEGRDCEIGWEDVYTGSELRQIPDFHTEIEQKMKMNW</sequence>